<dbReference type="PANTHER" id="PTHR16266:SF17">
    <property type="entry name" value="BRWD3"/>
    <property type="match status" value="1"/>
</dbReference>
<feature type="non-terminal residue" evidence="1">
    <location>
        <position position="1"/>
    </location>
</feature>
<dbReference type="EMBL" id="AMZH03010675">
    <property type="protein sequence ID" value="RRT54294.1"/>
    <property type="molecule type" value="Genomic_DNA"/>
</dbReference>
<dbReference type="GO" id="GO:0006357">
    <property type="term" value="P:regulation of transcription by RNA polymerase II"/>
    <property type="evidence" value="ECO:0007669"/>
    <property type="project" value="TreeGrafter"/>
</dbReference>
<protein>
    <submittedName>
        <fullName evidence="1">Uncharacterized protein</fullName>
    </submittedName>
</protein>
<reference evidence="1 2" key="1">
    <citation type="journal article" date="2014" name="Agronomy (Basel)">
        <title>A Draft Genome Sequence for Ensete ventricosum, the Drought-Tolerant Tree Against Hunger.</title>
        <authorList>
            <person name="Harrison J."/>
            <person name="Moore K.A."/>
            <person name="Paszkiewicz K."/>
            <person name="Jones T."/>
            <person name="Grant M."/>
            <person name="Ambacheew D."/>
            <person name="Muzemil S."/>
            <person name="Studholme D.J."/>
        </authorList>
    </citation>
    <scope>NUCLEOTIDE SEQUENCE [LARGE SCALE GENOMIC DNA]</scope>
</reference>
<dbReference type="AlphaFoldDB" id="A0A444D025"/>
<sequence>TFVLDVHPFNPRIAMSAGYDGKMIIWDVRIWEGKPIRVYETGPFKLVDGKFSP</sequence>
<name>A0A444D025_ENSVE</name>
<comment type="caution">
    <text evidence="1">The sequence shown here is derived from an EMBL/GenBank/DDBJ whole genome shotgun (WGS) entry which is preliminary data.</text>
</comment>
<evidence type="ECO:0000313" key="2">
    <source>
        <dbReference type="Proteomes" id="UP000287651"/>
    </source>
</evidence>
<dbReference type="GO" id="GO:0008360">
    <property type="term" value="P:regulation of cell shape"/>
    <property type="evidence" value="ECO:0007669"/>
    <property type="project" value="TreeGrafter"/>
</dbReference>
<dbReference type="Proteomes" id="UP000287651">
    <property type="component" value="Unassembled WGS sequence"/>
</dbReference>
<proteinExistence type="predicted"/>
<evidence type="ECO:0000313" key="1">
    <source>
        <dbReference type="EMBL" id="RRT54294.1"/>
    </source>
</evidence>
<gene>
    <name evidence="1" type="ORF">B296_00049263</name>
</gene>
<accession>A0A444D025</accession>
<dbReference type="GO" id="GO:0007010">
    <property type="term" value="P:cytoskeleton organization"/>
    <property type="evidence" value="ECO:0007669"/>
    <property type="project" value="TreeGrafter"/>
</dbReference>
<dbReference type="GO" id="GO:0005634">
    <property type="term" value="C:nucleus"/>
    <property type="evidence" value="ECO:0007669"/>
    <property type="project" value="TreeGrafter"/>
</dbReference>
<organism evidence="1 2">
    <name type="scientific">Ensete ventricosum</name>
    <name type="common">Abyssinian banana</name>
    <name type="synonym">Musa ensete</name>
    <dbReference type="NCBI Taxonomy" id="4639"/>
    <lineage>
        <taxon>Eukaryota</taxon>
        <taxon>Viridiplantae</taxon>
        <taxon>Streptophyta</taxon>
        <taxon>Embryophyta</taxon>
        <taxon>Tracheophyta</taxon>
        <taxon>Spermatophyta</taxon>
        <taxon>Magnoliopsida</taxon>
        <taxon>Liliopsida</taxon>
        <taxon>Zingiberales</taxon>
        <taxon>Musaceae</taxon>
        <taxon>Ensete</taxon>
    </lineage>
</organism>
<dbReference type="InterPro" id="IPR052060">
    <property type="entry name" value="Bromo_WD_repeat"/>
</dbReference>
<dbReference type="PANTHER" id="PTHR16266">
    <property type="entry name" value="WD REPEAT DOMAIN 9"/>
    <property type="match status" value="1"/>
</dbReference>